<dbReference type="Pfam" id="PF00496">
    <property type="entry name" value="SBP_bac_5"/>
    <property type="match status" value="1"/>
</dbReference>
<dbReference type="GO" id="GO:1904680">
    <property type="term" value="F:peptide transmembrane transporter activity"/>
    <property type="evidence" value="ECO:0007669"/>
    <property type="project" value="TreeGrafter"/>
</dbReference>
<dbReference type="SUPFAM" id="SSF53850">
    <property type="entry name" value="Periplasmic binding protein-like II"/>
    <property type="match status" value="1"/>
</dbReference>
<feature type="transmembrane region" description="Helical" evidence="4">
    <location>
        <begin position="202"/>
        <end position="220"/>
    </location>
</feature>
<organism evidence="6">
    <name type="scientific">Candidatus Heimdallarchaeum aukensis</name>
    <dbReference type="NCBI Taxonomy" id="2876573"/>
    <lineage>
        <taxon>Archaea</taxon>
        <taxon>Promethearchaeati</taxon>
        <taxon>Candidatus Heimdallarchaeota</taxon>
        <taxon>Candidatus Heimdallarchaeia (ex Rinke et al. 2021) (nom. nud.)</taxon>
        <taxon>Candidatus Heimdallarchaeales</taxon>
        <taxon>Candidatus Heimdallarchaeaceae</taxon>
        <taxon>Candidatus Heimdallarchaeum</taxon>
    </lineage>
</organism>
<evidence type="ECO:0000256" key="2">
    <source>
        <dbReference type="ARBA" id="ARBA00022448"/>
    </source>
</evidence>
<sequence length="225" mass="24738">MEENGYKLTVLDQALVTSTGPYMLNVSEFNTSKSIVTLRPNPYWSITEKKPVNKLIFQYISGKDTAISALANGTIDIVDSSYCTKETDFENVEVNILIAKSMNTEEMAINMKHPIIGTGELTPLGTAEAAKKIRQAISHAVPRETLVEKIFYGTAIPGVTPMPEGCIGFDSSLEPFTYDIYLAIQLIEEAGFTRNITTDTTGNATLIVVTLISICYAVILKRKKK</sequence>
<dbReference type="Proteomes" id="UP001201020">
    <property type="component" value="Chromosome"/>
</dbReference>
<evidence type="ECO:0000256" key="3">
    <source>
        <dbReference type="ARBA" id="ARBA00022729"/>
    </source>
</evidence>
<dbReference type="PANTHER" id="PTHR30290:SF9">
    <property type="entry name" value="OLIGOPEPTIDE-BINDING PROTEIN APPA"/>
    <property type="match status" value="1"/>
</dbReference>
<keyword evidence="3" id="KW-0732">Signal</keyword>
<dbReference type="InterPro" id="IPR039424">
    <property type="entry name" value="SBP_5"/>
</dbReference>
<name>A0A9Y1BPU8_9ARCH</name>
<keyword evidence="2" id="KW-0813">Transport</keyword>
<dbReference type="EMBL" id="CP084166">
    <property type="protein sequence ID" value="UJG42154.1"/>
    <property type="molecule type" value="Genomic_DNA"/>
</dbReference>
<gene>
    <name evidence="6" type="ORF">K9W45_11145</name>
</gene>
<evidence type="ECO:0000259" key="5">
    <source>
        <dbReference type="Pfam" id="PF00496"/>
    </source>
</evidence>
<dbReference type="PANTHER" id="PTHR30290">
    <property type="entry name" value="PERIPLASMIC BINDING COMPONENT OF ABC TRANSPORTER"/>
    <property type="match status" value="1"/>
</dbReference>
<keyword evidence="4" id="KW-1133">Transmembrane helix</keyword>
<reference evidence="6" key="1">
    <citation type="journal article" date="2022" name="Nat. Microbiol.">
        <title>Unique mobile elements and scalable gene flow at the prokaryote-eukaryote boundary revealed by circularized Asgard archaea genomes.</title>
        <authorList>
            <person name="Wu F."/>
            <person name="Speth D.R."/>
            <person name="Philosof A."/>
            <person name="Cremiere A."/>
            <person name="Narayanan A."/>
            <person name="Barco R.A."/>
            <person name="Connon S.A."/>
            <person name="Amend J.P."/>
            <person name="Antoshechkin I.A."/>
            <person name="Orphan V.J."/>
        </authorList>
    </citation>
    <scope>NUCLEOTIDE SEQUENCE</scope>
    <source>
        <strain evidence="6">PM71</strain>
    </source>
</reference>
<accession>A0A9Y1BPU8</accession>
<dbReference type="Gene3D" id="3.40.190.10">
    <property type="entry name" value="Periplasmic binding protein-like II"/>
    <property type="match status" value="1"/>
</dbReference>
<dbReference type="Gene3D" id="3.10.105.10">
    <property type="entry name" value="Dipeptide-binding Protein, Domain 3"/>
    <property type="match status" value="1"/>
</dbReference>
<evidence type="ECO:0000313" key="6">
    <source>
        <dbReference type="EMBL" id="UJG42154.1"/>
    </source>
</evidence>
<dbReference type="AlphaFoldDB" id="A0A9Y1BPU8"/>
<evidence type="ECO:0000256" key="1">
    <source>
        <dbReference type="ARBA" id="ARBA00005695"/>
    </source>
</evidence>
<feature type="domain" description="Solute-binding protein family 5" evidence="5">
    <location>
        <begin position="13"/>
        <end position="201"/>
    </location>
</feature>
<dbReference type="InterPro" id="IPR000914">
    <property type="entry name" value="SBP_5_dom"/>
</dbReference>
<keyword evidence="4" id="KW-0472">Membrane</keyword>
<dbReference type="GO" id="GO:0015833">
    <property type="term" value="P:peptide transport"/>
    <property type="evidence" value="ECO:0007669"/>
    <property type="project" value="TreeGrafter"/>
</dbReference>
<keyword evidence="4" id="KW-0812">Transmembrane</keyword>
<proteinExistence type="inferred from homology"/>
<comment type="similarity">
    <text evidence="1">Belongs to the bacterial solute-binding protein 5 family.</text>
</comment>
<evidence type="ECO:0000256" key="4">
    <source>
        <dbReference type="SAM" id="Phobius"/>
    </source>
</evidence>
<protein>
    <submittedName>
        <fullName evidence="6">ABC transporter substrate-binding protein</fullName>
    </submittedName>
</protein>